<accession>A0A3N1HKA9</accession>
<sequence>MVLCASSTALVVATGVLFAADLVDEGWVVTGYLLGAPLLVSVTALVGALVARAAPAALVVSVAAAGSLAWAVVTVAGLGLYLLLPALVLCAAAVLLVVAAVEETRGRSSPRRP</sequence>
<proteinExistence type="predicted"/>
<comment type="caution">
    <text evidence="2">The sequence shown here is derived from an EMBL/GenBank/DDBJ whole genome shotgun (WGS) entry which is preliminary data.</text>
</comment>
<reference evidence="2 3" key="1">
    <citation type="journal article" date="2015" name="Stand. Genomic Sci.">
        <title>Genomic Encyclopedia of Bacterial and Archaeal Type Strains, Phase III: the genomes of soil and plant-associated and newly described type strains.</title>
        <authorList>
            <person name="Whitman W.B."/>
            <person name="Woyke T."/>
            <person name="Klenk H.P."/>
            <person name="Zhou Y."/>
            <person name="Lilburn T.G."/>
            <person name="Beck B.J."/>
            <person name="De Vos P."/>
            <person name="Vandamme P."/>
            <person name="Eisen J.A."/>
            <person name="Garrity G."/>
            <person name="Hugenholtz P."/>
            <person name="Kyrpides N.C."/>
        </authorList>
    </citation>
    <scope>NUCLEOTIDE SEQUENCE [LARGE SCALE GENOMIC DNA]</scope>
    <source>
        <strain evidence="2 3">CECT 7306</strain>
    </source>
</reference>
<keyword evidence="3" id="KW-1185">Reference proteome</keyword>
<dbReference type="RefSeq" id="WP_123380272.1">
    <property type="nucleotide sequence ID" value="NZ_RJKN01000005.1"/>
</dbReference>
<evidence type="ECO:0000313" key="2">
    <source>
        <dbReference type="EMBL" id="ROP42895.1"/>
    </source>
</evidence>
<dbReference type="AlphaFoldDB" id="A0A3N1HKA9"/>
<keyword evidence="1" id="KW-0812">Transmembrane</keyword>
<evidence type="ECO:0000313" key="3">
    <source>
        <dbReference type="Proteomes" id="UP000276232"/>
    </source>
</evidence>
<dbReference type="InParanoid" id="A0A3N1HKA9"/>
<name>A0A3N1HKA9_9ACTN</name>
<feature type="transmembrane region" description="Helical" evidence="1">
    <location>
        <begin position="57"/>
        <end position="76"/>
    </location>
</feature>
<keyword evidence="1" id="KW-0472">Membrane</keyword>
<dbReference type="Proteomes" id="UP000276232">
    <property type="component" value="Unassembled WGS sequence"/>
</dbReference>
<feature type="transmembrane region" description="Helical" evidence="1">
    <location>
        <begin position="29"/>
        <end position="50"/>
    </location>
</feature>
<keyword evidence="1" id="KW-1133">Transmembrane helix</keyword>
<evidence type="ECO:0000256" key="1">
    <source>
        <dbReference type="SAM" id="Phobius"/>
    </source>
</evidence>
<gene>
    <name evidence="2" type="ORF">EDC03_2184</name>
</gene>
<organism evidence="2 3">
    <name type="scientific">Pseudokineococcus lusitanus</name>
    <dbReference type="NCBI Taxonomy" id="763993"/>
    <lineage>
        <taxon>Bacteria</taxon>
        <taxon>Bacillati</taxon>
        <taxon>Actinomycetota</taxon>
        <taxon>Actinomycetes</taxon>
        <taxon>Kineosporiales</taxon>
        <taxon>Kineosporiaceae</taxon>
        <taxon>Pseudokineococcus</taxon>
    </lineage>
</organism>
<protein>
    <submittedName>
        <fullName evidence="2">Uncharacterized protein</fullName>
    </submittedName>
</protein>
<dbReference type="EMBL" id="RJKN01000005">
    <property type="protein sequence ID" value="ROP42895.1"/>
    <property type="molecule type" value="Genomic_DNA"/>
</dbReference>
<feature type="transmembrane region" description="Helical" evidence="1">
    <location>
        <begin position="82"/>
        <end position="101"/>
    </location>
</feature>